<reference evidence="5 6" key="1">
    <citation type="submission" date="2016-10" db="EMBL/GenBank/DDBJ databases">
        <authorList>
            <person name="Varghese N."/>
            <person name="Submissions S."/>
        </authorList>
    </citation>
    <scope>NUCLEOTIDE SEQUENCE [LARGE SCALE GENOMIC DNA]</scope>
    <source>
        <strain evidence="5 6">DSM 9169</strain>
    </source>
</reference>
<dbReference type="SUPFAM" id="SSF47413">
    <property type="entry name" value="lambda repressor-like DNA-binding domains"/>
    <property type="match status" value="1"/>
</dbReference>
<dbReference type="PANTHER" id="PTHR30146:SF109">
    <property type="entry name" value="HTH-TYPE TRANSCRIPTIONAL REGULATOR GALS"/>
    <property type="match status" value="1"/>
</dbReference>
<dbReference type="InterPro" id="IPR028082">
    <property type="entry name" value="Peripla_BP_I"/>
</dbReference>
<keyword evidence="2 5" id="KW-0238">DNA-binding</keyword>
<dbReference type="Gene3D" id="3.40.50.2300">
    <property type="match status" value="2"/>
</dbReference>
<dbReference type="CDD" id="cd01392">
    <property type="entry name" value="HTH_LacI"/>
    <property type="match status" value="1"/>
</dbReference>
<dbReference type="SUPFAM" id="SSF53822">
    <property type="entry name" value="Periplasmic binding protein-like I"/>
    <property type="match status" value="1"/>
</dbReference>
<evidence type="ECO:0000313" key="6">
    <source>
        <dbReference type="Proteomes" id="UP000198976"/>
    </source>
</evidence>
<protein>
    <submittedName>
        <fullName evidence="5">DNA-binding transcriptional regulator, LacI/PurR family</fullName>
    </submittedName>
</protein>
<evidence type="ECO:0000259" key="4">
    <source>
        <dbReference type="PROSITE" id="PS50932"/>
    </source>
</evidence>
<evidence type="ECO:0000256" key="3">
    <source>
        <dbReference type="ARBA" id="ARBA00023163"/>
    </source>
</evidence>
<dbReference type="EMBL" id="LT629792">
    <property type="protein sequence ID" value="SDU09406.1"/>
    <property type="molecule type" value="Genomic_DNA"/>
</dbReference>
<sequence length="339" mass="37034">MGVARTGAVRLEDVARAAGVSRATASRVVRGDARVSPQKVRAVQRAVKELNYRPNRAARSLVTRRTDTIALIVPEPDQRIFSDPFFSSVVQAVVSSLDDTDVQLVLAFADKEGHHQRLRPFLYDGHVDGAIVTSHHQIPGQVETFMHAPIPIVFIGRPEQSTSFESWVDVDNKQAGRMAARRLVEGGSRKPAIITGSTDMVAAQDRLDGFCDELRTHDIEALVVNGSFTAESGARAGYQLTEPIQRGEVDAVFSSSDLMTMAAINVWRDQDIRIPDDVRVVSIDNSEMGASFTPPLTSLTNPADQMADVATRMLRDLINDKHTEAPVLLPCELVVRASG</sequence>
<dbReference type="Proteomes" id="UP000198976">
    <property type="component" value="Chromosome I"/>
</dbReference>
<dbReference type="GO" id="GO:0003677">
    <property type="term" value="F:DNA binding"/>
    <property type="evidence" value="ECO:0007669"/>
    <property type="project" value="UniProtKB-KW"/>
</dbReference>
<dbReference type="InterPro" id="IPR000843">
    <property type="entry name" value="HTH_LacI"/>
</dbReference>
<gene>
    <name evidence="5" type="ORF">SAMN04489714_2122</name>
</gene>
<dbReference type="InterPro" id="IPR010982">
    <property type="entry name" value="Lambda_DNA-bd_dom_sf"/>
</dbReference>
<dbReference type="PANTHER" id="PTHR30146">
    <property type="entry name" value="LACI-RELATED TRANSCRIPTIONAL REPRESSOR"/>
    <property type="match status" value="1"/>
</dbReference>
<dbReference type="PROSITE" id="PS50932">
    <property type="entry name" value="HTH_LACI_2"/>
    <property type="match status" value="1"/>
</dbReference>
<evidence type="ECO:0000313" key="5">
    <source>
        <dbReference type="EMBL" id="SDU09406.1"/>
    </source>
</evidence>
<proteinExistence type="predicted"/>
<name>A0ABY0VCW6_9ACTO</name>
<feature type="domain" description="HTH lacI-type" evidence="4">
    <location>
        <begin position="9"/>
        <end position="63"/>
    </location>
</feature>
<dbReference type="Pfam" id="PF13377">
    <property type="entry name" value="Peripla_BP_3"/>
    <property type="match status" value="1"/>
</dbReference>
<dbReference type="InterPro" id="IPR046335">
    <property type="entry name" value="LacI/GalR-like_sensor"/>
</dbReference>
<keyword evidence="3" id="KW-0804">Transcription</keyword>
<dbReference type="Pfam" id="PF00356">
    <property type="entry name" value="LacI"/>
    <property type="match status" value="1"/>
</dbReference>
<dbReference type="PROSITE" id="PS00356">
    <property type="entry name" value="HTH_LACI_1"/>
    <property type="match status" value="1"/>
</dbReference>
<dbReference type="RefSeq" id="WP_092649001.1">
    <property type="nucleotide sequence ID" value="NZ_LT629792.1"/>
</dbReference>
<keyword evidence="1" id="KW-0805">Transcription regulation</keyword>
<dbReference type="SMART" id="SM00354">
    <property type="entry name" value="HTH_LACI"/>
    <property type="match status" value="1"/>
</dbReference>
<dbReference type="CDD" id="cd06267">
    <property type="entry name" value="PBP1_LacI_sugar_binding-like"/>
    <property type="match status" value="1"/>
</dbReference>
<dbReference type="Gene3D" id="1.10.260.40">
    <property type="entry name" value="lambda repressor-like DNA-binding domains"/>
    <property type="match status" value="1"/>
</dbReference>
<evidence type="ECO:0000256" key="2">
    <source>
        <dbReference type="ARBA" id="ARBA00023125"/>
    </source>
</evidence>
<keyword evidence="6" id="KW-1185">Reference proteome</keyword>
<organism evidence="5 6">
    <name type="scientific">Schaalia radingae</name>
    <dbReference type="NCBI Taxonomy" id="131110"/>
    <lineage>
        <taxon>Bacteria</taxon>
        <taxon>Bacillati</taxon>
        <taxon>Actinomycetota</taxon>
        <taxon>Actinomycetes</taxon>
        <taxon>Actinomycetales</taxon>
        <taxon>Actinomycetaceae</taxon>
        <taxon>Schaalia</taxon>
    </lineage>
</organism>
<evidence type="ECO:0000256" key="1">
    <source>
        <dbReference type="ARBA" id="ARBA00023015"/>
    </source>
</evidence>
<accession>A0ABY0VCW6</accession>